<evidence type="ECO:0000313" key="3">
    <source>
        <dbReference type="EMBL" id="KAF5202150.1"/>
    </source>
</evidence>
<comment type="caution">
    <text evidence="3">The sequence shown here is derived from an EMBL/GenBank/DDBJ whole genome shotgun (WGS) entry which is preliminary data.</text>
</comment>
<evidence type="ECO:0000256" key="2">
    <source>
        <dbReference type="SAM" id="MobiDB-lite"/>
    </source>
</evidence>
<evidence type="ECO:0000256" key="1">
    <source>
        <dbReference type="SAM" id="Coils"/>
    </source>
</evidence>
<sequence>MEGSINTEGKNDVLTMGLGTPEHNGSVRAVGKGVTPTVYFHLTRHGSKKHVVELESSLREVKEKSVEEENKRKSLEKKLKEMEEKCKALENGVNTTPIGEKIASNSNKSDNRQHISPSKANEGKCERTDKRTS</sequence>
<organism evidence="3 4">
    <name type="scientific">Thalictrum thalictroides</name>
    <name type="common">Rue-anemone</name>
    <name type="synonym">Anemone thalictroides</name>
    <dbReference type="NCBI Taxonomy" id="46969"/>
    <lineage>
        <taxon>Eukaryota</taxon>
        <taxon>Viridiplantae</taxon>
        <taxon>Streptophyta</taxon>
        <taxon>Embryophyta</taxon>
        <taxon>Tracheophyta</taxon>
        <taxon>Spermatophyta</taxon>
        <taxon>Magnoliopsida</taxon>
        <taxon>Ranunculales</taxon>
        <taxon>Ranunculaceae</taxon>
        <taxon>Thalictroideae</taxon>
        <taxon>Thalictrum</taxon>
    </lineage>
</organism>
<feature type="region of interest" description="Disordered" evidence="2">
    <location>
        <begin position="96"/>
        <end position="133"/>
    </location>
</feature>
<feature type="non-terminal residue" evidence="3">
    <location>
        <position position="133"/>
    </location>
</feature>
<dbReference type="OrthoDB" id="1194594at2759"/>
<dbReference type="Proteomes" id="UP000554482">
    <property type="component" value="Unassembled WGS sequence"/>
</dbReference>
<protein>
    <submittedName>
        <fullName evidence="3">Uncharacterized protein</fullName>
    </submittedName>
</protein>
<keyword evidence="1" id="KW-0175">Coiled coil</keyword>
<reference evidence="3 4" key="1">
    <citation type="submission" date="2020-06" db="EMBL/GenBank/DDBJ databases">
        <title>Transcriptomic and genomic resources for Thalictrum thalictroides and T. hernandezii: Facilitating candidate gene discovery in an emerging model plant lineage.</title>
        <authorList>
            <person name="Arias T."/>
            <person name="Riano-Pachon D.M."/>
            <person name="Di Stilio V.S."/>
        </authorList>
    </citation>
    <scope>NUCLEOTIDE SEQUENCE [LARGE SCALE GENOMIC DNA]</scope>
    <source>
        <strain evidence="4">cv. WT478/WT964</strain>
        <tissue evidence="3">Leaves</tissue>
    </source>
</reference>
<dbReference type="PANTHER" id="PTHR33018:SF34">
    <property type="entry name" value="OS02G0472350 PROTEIN"/>
    <property type="match status" value="1"/>
</dbReference>
<dbReference type="AlphaFoldDB" id="A0A7J6X093"/>
<gene>
    <name evidence="3" type="ORF">FRX31_008263</name>
</gene>
<feature type="coiled-coil region" evidence="1">
    <location>
        <begin position="51"/>
        <end position="92"/>
    </location>
</feature>
<name>A0A7J6X093_THATH</name>
<dbReference type="EMBL" id="JABWDY010008524">
    <property type="protein sequence ID" value="KAF5202150.1"/>
    <property type="molecule type" value="Genomic_DNA"/>
</dbReference>
<proteinExistence type="predicted"/>
<evidence type="ECO:0000313" key="4">
    <source>
        <dbReference type="Proteomes" id="UP000554482"/>
    </source>
</evidence>
<feature type="compositionally biased region" description="Polar residues" evidence="2">
    <location>
        <begin position="96"/>
        <end position="119"/>
    </location>
</feature>
<feature type="compositionally biased region" description="Basic and acidic residues" evidence="2">
    <location>
        <begin position="121"/>
        <end position="133"/>
    </location>
</feature>
<feature type="region of interest" description="Disordered" evidence="2">
    <location>
        <begin position="1"/>
        <end position="29"/>
    </location>
</feature>
<keyword evidence="4" id="KW-1185">Reference proteome</keyword>
<dbReference type="PANTHER" id="PTHR33018">
    <property type="entry name" value="OS10G0338966 PROTEIN-RELATED"/>
    <property type="match status" value="1"/>
</dbReference>
<accession>A0A7J6X093</accession>